<gene>
    <name evidence="2" type="ORF">G4993_13300</name>
</gene>
<dbReference type="EMBL" id="JAAIRV010000030">
    <property type="protein sequence ID" value="NSI59368.1"/>
    <property type="molecule type" value="Genomic_DNA"/>
</dbReference>
<organism evidence="2 3">
    <name type="scientific">Mediterraneibacter gnavus</name>
    <name type="common">Ruminococcus gnavus</name>
    <dbReference type="NCBI Taxonomy" id="33038"/>
    <lineage>
        <taxon>Bacteria</taxon>
        <taxon>Bacillati</taxon>
        <taxon>Bacillota</taxon>
        <taxon>Clostridia</taxon>
        <taxon>Lachnospirales</taxon>
        <taxon>Lachnospiraceae</taxon>
        <taxon>Mediterraneibacter</taxon>
    </lineage>
</organism>
<dbReference type="AlphaFoldDB" id="A0AAJ3FFI5"/>
<dbReference type="RefSeq" id="WP_173878047.1">
    <property type="nucleotide sequence ID" value="NZ_JAAIMR010000029.1"/>
</dbReference>
<accession>A0AAJ3FFI5</accession>
<evidence type="ECO:0000313" key="2">
    <source>
        <dbReference type="EMBL" id="NSI59368.1"/>
    </source>
</evidence>
<feature type="domain" description="Bacteriophage T5 Orf172 DNA-binding" evidence="1">
    <location>
        <begin position="14"/>
        <end position="103"/>
    </location>
</feature>
<reference evidence="2" key="1">
    <citation type="journal article" date="2020" name="Cell Host Microbe">
        <title>Functional and Genomic Variation between Human-Derived Isolates of Lachnospiraceae Reveals Inter- and Intra-Species Diversity.</title>
        <authorList>
            <person name="Sorbara M.T."/>
            <person name="Littmann E.R."/>
            <person name="Fontana E."/>
            <person name="Moody T.U."/>
            <person name="Kohout C.E."/>
            <person name="Gjonbalaj M."/>
            <person name="Eaton V."/>
            <person name="Seok R."/>
            <person name="Leiner I.M."/>
            <person name="Pamer E.G."/>
        </authorList>
    </citation>
    <scope>NUCLEOTIDE SEQUENCE</scope>
    <source>
        <strain evidence="2">MSK.15.32</strain>
    </source>
</reference>
<dbReference type="SMART" id="SM00974">
    <property type="entry name" value="T5orf172"/>
    <property type="match status" value="1"/>
</dbReference>
<dbReference type="InterPro" id="IPR018306">
    <property type="entry name" value="Phage_T5_Orf172_DNA-bd"/>
</dbReference>
<comment type="caution">
    <text evidence="2">The sequence shown here is derived from an EMBL/GenBank/DDBJ whole genome shotgun (WGS) entry which is preliminary data.</text>
</comment>
<name>A0AAJ3FFI5_MEDGN</name>
<sequence length="219" mass="25275">MNDKKGVIYILTNPSFPDYVKIGYADDIDKRLKQLNRSECIPFAFRVYATYKVNSRLSDLKLHAIIDKLNPDLRSVDEFNGQKRVREFYAMKPEEAYAILEAMAEIHDCKENLKLVVPSDVEAQEEQLAQEIDTESHEKAENFSFAKCQIYVGEEIEYYDDPSIKCKVVGDRKVEYQGKEMSLTAAAKLISGKKYSIAGPRFFKYKGEWLNDIRARIGF</sequence>
<dbReference type="Pfam" id="PF10544">
    <property type="entry name" value="T5orf172"/>
    <property type="match status" value="1"/>
</dbReference>
<proteinExistence type="predicted"/>
<protein>
    <submittedName>
        <fullName evidence="2">GIY-YIG nuclease family protein</fullName>
    </submittedName>
</protein>
<dbReference type="Proteomes" id="UP001296580">
    <property type="component" value="Unassembled WGS sequence"/>
</dbReference>
<reference evidence="2" key="2">
    <citation type="submission" date="2020-02" db="EMBL/GenBank/DDBJ databases">
        <authorList>
            <person name="Littmann E."/>
            <person name="Sorbara M."/>
        </authorList>
    </citation>
    <scope>NUCLEOTIDE SEQUENCE</scope>
    <source>
        <strain evidence="2">MSK.15.32</strain>
    </source>
</reference>
<evidence type="ECO:0000259" key="1">
    <source>
        <dbReference type="SMART" id="SM00974"/>
    </source>
</evidence>
<evidence type="ECO:0000313" key="3">
    <source>
        <dbReference type="Proteomes" id="UP001296580"/>
    </source>
</evidence>